<name>A0A846HIU8_9CYAN</name>
<sequence length="205" mass="23614">MLIKINRQEAISKYPKLPLRAYNSEKEDYDFFYPETFTGYVLTLPSKSFKGHIKLLGKEIADLTTHLGFNKLIFLGDLTIPWLYLDHNFKQAKEALQFLADNKIGRRFTGALQVDTDQLPTFVKHLSWLVRTNAILPYVHFIDPGQNVIGTICQYGNLHIYTVNKKANKLLEKLIDQSKFECLTELTCDNKFSKISAIKGRQLNV</sequence>
<organism evidence="1 2">
    <name type="scientific">Hassallia byssoidea VB512170</name>
    <dbReference type="NCBI Taxonomy" id="1304833"/>
    <lineage>
        <taxon>Bacteria</taxon>
        <taxon>Bacillati</taxon>
        <taxon>Cyanobacteriota</taxon>
        <taxon>Cyanophyceae</taxon>
        <taxon>Nostocales</taxon>
        <taxon>Tolypothrichaceae</taxon>
        <taxon>Hassallia</taxon>
    </lineage>
</organism>
<keyword evidence="2" id="KW-1185">Reference proteome</keyword>
<evidence type="ECO:0000313" key="2">
    <source>
        <dbReference type="Proteomes" id="UP000031549"/>
    </source>
</evidence>
<gene>
    <name evidence="1" type="ORF">PI95_034325</name>
</gene>
<reference evidence="1 2" key="1">
    <citation type="journal article" date="2015" name="Genome Announc.">
        <title>Draft Genome Sequence of Cyanobacterium Hassallia byssoidea Strain VB512170, Isolated from Monuments in India.</title>
        <authorList>
            <person name="Singh D."/>
            <person name="Chandrababunaidu M.M."/>
            <person name="Panda A."/>
            <person name="Sen D."/>
            <person name="Bhattacharyya S."/>
            <person name="Adhikary S.P."/>
            <person name="Tripathy S."/>
        </authorList>
    </citation>
    <scope>NUCLEOTIDE SEQUENCE [LARGE SCALE GENOMIC DNA]</scope>
    <source>
        <strain evidence="1 2">VB512170</strain>
    </source>
</reference>
<protein>
    <submittedName>
        <fullName evidence="1">Uncharacterized protein</fullName>
    </submittedName>
</protein>
<dbReference type="AlphaFoldDB" id="A0A846HIU8"/>
<dbReference type="EMBL" id="JTCM02000192">
    <property type="protein sequence ID" value="NEU77407.1"/>
    <property type="molecule type" value="Genomic_DNA"/>
</dbReference>
<evidence type="ECO:0000313" key="1">
    <source>
        <dbReference type="EMBL" id="NEU77407.1"/>
    </source>
</evidence>
<accession>A0A846HIU8</accession>
<dbReference type="Proteomes" id="UP000031549">
    <property type="component" value="Unassembled WGS sequence"/>
</dbReference>
<comment type="caution">
    <text evidence="1">The sequence shown here is derived from an EMBL/GenBank/DDBJ whole genome shotgun (WGS) entry which is preliminary data.</text>
</comment>
<dbReference type="RefSeq" id="WP_163519460.1">
    <property type="nucleotide sequence ID" value="NZ_JTCM02000192.1"/>
</dbReference>
<proteinExistence type="predicted"/>